<reference evidence="1" key="2">
    <citation type="journal article" date="2015" name="Data Brief">
        <title>Shoot transcriptome of the giant reed, Arundo donax.</title>
        <authorList>
            <person name="Barrero R.A."/>
            <person name="Guerrero F.D."/>
            <person name="Moolhuijzen P."/>
            <person name="Goolsby J.A."/>
            <person name="Tidwell J."/>
            <person name="Bellgard S.E."/>
            <person name="Bellgard M.I."/>
        </authorList>
    </citation>
    <scope>NUCLEOTIDE SEQUENCE</scope>
    <source>
        <tissue evidence="1">Shoot tissue taken approximately 20 cm above the soil surface</tissue>
    </source>
</reference>
<organism evidence="1">
    <name type="scientific">Arundo donax</name>
    <name type="common">Giant reed</name>
    <name type="synonym">Donax arundinaceus</name>
    <dbReference type="NCBI Taxonomy" id="35708"/>
    <lineage>
        <taxon>Eukaryota</taxon>
        <taxon>Viridiplantae</taxon>
        <taxon>Streptophyta</taxon>
        <taxon>Embryophyta</taxon>
        <taxon>Tracheophyta</taxon>
        <taxon>Spermatophyta</taxon>
        <taxon>Magnoliopsida</taxon>
        <taxon>Liliopsida</taxon>
        <taxon>Poales</taxon>
        <taxon>Poaceae</taxon>
        <taxon>PACMAD clade</taxon>
        <taxon>Arundinoideae</taxon>
        <taxon>Arundineae</taxon>
        <taxon>Arundo</taxon>
    </lineage>
</organism>
<dbReference type="EMBL" id="GBRH01168809">
    <property type="protein sequence ID" value="JAE29087.1"/>
    <property type="molecule type" value="Transcribed_RNA"/>
</dbReference>
<reference evidence="1" key="1">
    <citation type="submission" date="2014-09" db="EMBL/GenBank/DDBJ databases">
        <authorList>
            <person name="Magalhaes I.L.F."/>
            <person name="Oliveira U."/>
            <person name="Santos F.R."/>
            <person name="Vidigal T.H.D.A."/>
            <person name="Brescovit A.D."/>
            <person name="Santos A.J."/>
        </authorList>
    </citation>
    <scope>NUCLEOTIDE SEQUENCE</scope>
    <source>
        <tissue evidence="1">Shoot tissue taken approximately 20 cm above the soil surface</tissue>
    </source>
</reference>
<sequence length="21" mass="2450">MLTSKAPVLEDLSLWINYRIS</sequence>
<dbReference type="AlphaFoldDB" id="A0A0A9GX25"/>
<protein>
    <submittedName>
        <fullName evidence="1">Uncharacterized protein</fullName>
    </submittedName>
</protein>
<proteinExistence type="predicted"/>
<accession>A0A0A9GX25</accession>
<evidence type="ECO:0000313" key="1">
    <source>
        <dbReference type="EMBL" id="JAE29087.1"/>
    </source>
</evidence>
<name>A0A0A9GX25_ARUDO</name>